<keyword evidence="2" id="KW-0472">Membrane</keyword>
<name>A0A1X2HZP4_9FUNG</name>
<reference evidence="4 5" key="1">
    <citation type="submission" date="2016-07" db="EMBL/GenBank/DDBJ databases">
        <title>Pervasive Adenine N6-methylation of Active Genes in Fungi.</title>
        <authorList>
            <consortium name="DOE Joint Genome Institute"/>
            <person name="Mondo S.J."/>
            <person name="Dannebaum R.O."/>
            <person name="Kuo R.C."/>
            <person name="Labutti K."/>
            <person name="Haridas S."/>
            <person name="Kuo A."/>
            <person name="Salamov A."/>
            <person name="Ahrendt S.R."/>
            <person name="Lipzen A."/>
            <person name="Sullivan W."/>
            <person name="Andreopoulos W.B."/>
            <person name="Clum A."/>
            <person name="Lindquist E."/>
            <person name="Daum C."/>
            <person name="Ramamoorthy G.K."/>
            <person name="Gryganskyi A."/>
            <person name="Culley D."/>
            <person name="Magnuson J.K."/>
            <person name="James T.Y."/>
            <person name="O'Malley M.A."/>
            <person name="Stajich J.E."/>
            <person name="Spatafora J.W."/>
            <person name="Visel A."/>
            <person name="Grigoriev I.V."/>
        </authorList>
    </citation>
    <scope>NUCLEOTIDE SEQUENCE [LARGE SCALE GENOMIC DNA]</scope>
    <source>
        <strain evidence="4 5">NRRL 1336</strain>
    </source>
</reference>
<keyword evidence="2" id="KW-1133">Transmembrane helix</keyword>
<accession>A0A1X2HZP4</accession>
<sequence length="296" mass="32449">MGLRVFWLTLIRVLLVITSAATLACHSGPGVSTISSSALLFTMVCGIKSIRGDRFTSILNLALMIATVAIGTVKTGFQSNCSGGEFKRCWLSNGTWIGSIVVAAFWLLLVLYVFIQRSSDIFQNGDEYEVYDFKNTGHNSIPMAVTSQSPIVSPLKQQQLHDQSSSHHGDMVSNDYNQAYYDPAGYVDYGQQQQYGLPPPNYGNHQHQPPHQYDGYGPSDAYNNNGGYGYYVPPESSLATPIELTNSQYTNNTPNGSHADDDTAHIMADIGGVDHRSRPSPPHTPSKSHQVPHTYD</sequence>
<feature type="region of interest" description="Disordered" evidence="1">
    <location>
        <begin position="191"/>
        <end position="214"/>
    </location>
</feature>
<comment type="caution">
    <text evidence="4">The sequence shown here is derived from an EMBL/GenBank/DDBJ whole genome shotgun (WGS) entry which is preliminary data.</text>
</comment>
<keyword evidence="3" id="KW-0732">Signal</keyword>
<organism evidence="4 5">
    <name type="scientific">Absidia repens</name>
    <dbReference type="NCBI Taxonomy" id="90262"/>
    <lineage>
        <taxon>Eukaryota</taxon>
        <taxon>Fungi</taxon>
        <taxon>Fungi incertae sedis</taxon>
        <taxon>Mucoromycota</taxon>
        <taxon>Mucoromycotina</taxon>
        <taxon>Mucoromycetes</taxon>
        <taxon>Mucorales</taxon>
        <taxon>Cunninghamellaceae</taxon>
        <taxon>Absidia</taxon>
    </lineage>
</organism>
<dbReference type="PROSITE" id="PS51257">
    <property type="entry name" value="PROKAR_LIPOPROTEIN"/>
    <property type="match status" value="1"/>
</dbReference>
<evidence type="ECO:0008006" key="6">
    <source>
        <dbReference type="Google" id="ProtNLM"/>
    </source>
</evidence>
<feature type="transmembrane region" description="Helical" evidence="2">
    <location>
        <begin position="59"/>
        <end position="77"/>
    </location>
</feature>
<dbReference type="EMBL" id="MCGE01000045">
    <property type="protein sequence ID" value="ORZ05218.1"/>
    <property type="molecule type" value="Genomic_DNA"/>
</dbReference>
<proteinExistence type="predicted"/>
<evidence type="ECO:0000313" key="5">
    <source>
        <dbReference type="Proteomes" id="UP000193560"/>
    </source>
</evidence>
<dbReference type="Proteomes" id="UP000193560">
    <property type="component" value="Unassembled WGS sequence"/>
</dbReference>
<gene>
    <name evidence="4" type="ORF">BCR42DRAFT_443824</name>
</gene>
<feature type="transmembrane region" description="Helical" evidence="2">
    <location>
        <begin position="97"/>
        <end position="115"/>
    </location>
</feature>
<dbReference type="OrthoDB" id="2262177at2759"/>
<evidence type="ECO:0000256" key="3">
    <source>
        <dbReference type="SAM" id="SignalP"/>
    </source>
</evidence>
<protein>
    <recommendedName>
        <fullName evidence="6">MARVEL domain-containing protein</fullName>
    </recommendedName>
</protein>
<keyword evidence="5" id="KW-1185">Reference proteome</keyword>
<evidence type="ECO:0000256" key="2">
    <source>
        <dbReference type="SAM" id="Phobius"/>
    </source>
</evidence>
<dbReference type="AlphaFoldDB" id="A0A1X2HZP4"/>
<keyword evidence="2" id="KW-0812">Transmembrane</keyword>
<feature type="signal peptide" evidence="3">
    <location>
        <begin position="1"/>
        <end position="20"/>
    </location>
</feature>
<evidence type="ECO:0000313" key="4">
    <source>
        <dbReference type="EMBL" id="ORZ05218.1"/>
    </source>
</evidence>
<evidence type="ECO:0000256" key="1">
    <source>
        <dbReference type="SAM" id="MobiDB-lite"/>
    </source>
</evidence>
<feature type="region of interest" description="Disordered" evidence="1">
    <location>
        <begin position="272"/>
        <end position="296"/>
    </location>
</feature>
<feature type="chain" id="PRO_5013253555" description="MARVEL domain-containing protein" evidence="3">
    <location>
        <begin position="21"/>
        <end position="296"/>
    </location>
</feature>